<evidence type="ECO:0000256" key="3">
    <source>
        <dbReference type="ARBA" id="ARBA00022652"/>
    </source>
</evidence>
<evidence type="ECO:0000256" key="1">
    <source>
        <dbReference type="ARBA" id="ARBA00004251"/>
    </source>
</evidence>
<keyword evidence="6" id="KW-0677">Repeat</keyword>
<keyword evidence="11" id="KW-0325">Glycoprotein</keyword>
<dbReference type="GO" id="GO:0009897">
    <property type="term" value="C:external side of plasma membrane"/>
    <property type="evidence" value="ECO:0000318"/>
    <property type="project" value="GO_Central"/>
</dbReference>
<feature type="signal peptide" evidence="16">
    <location>
        <begin position="1"/>
        <end position="43"/>
    </location>
</feature>
<evidence type="ECO:0000256" key="4">
    <source>
        <dbReference type="ARBA" id="ARBA00022692"/>
    </source>
</evidence>
<dbReference type="GO" id="GO:0032760">
    <property type="term" value="P:positive regulation of tumor necrosis factor production"/>
    <property type="evidence" value="ECO:0000318"/>
    <property type="project" value="GO_Central"/>
</dbReference>
<protein>
    <submittedName>
        <fullName evidence="17">Fc gamma receptor IIb</fullName>
    </submittedName>
</protein>
<dbReference type="OrthoDB" id="6151406at2759"/>
<keyword evidence="7 15" id="KW-1133">Transmembrane helix</keyword>
<evidence type="ECO:0000256" key="6">
    <source>
        <dbReference type="ARBA" id="ARBA00022737"/>
    </source>
</evidence>
<feature type="chain" id="PRO_5043624708" evidence="16">
    <location>
        <begin position="44"/>
        <end position="317"/>
    </location>
</feature>
<dbReference type="AlphaFoldDB" id="A0A8I3QQ00"/>
<dbReference type="GO" id="GO:0001788">
    <property type="term" value="P:antibody-dependent cellular cytotoxicity"/>
    <property type="evidence" value="ECO:0000318"/>
    <property type="project" value="GO_Central"/>
</dbReference>
<name>A0A8I3QQ00_CANLF</name>
<evidence type="ECO:0000313" key="17">
    <source>
        <dbReference type="Ensembl" id="ENSCAFP00845039716.1"/>
    </source>
</evidence>
<evidence type="ECO:0000256" key="14">
    <source>
        <dbReference type="SAM" id="MobiDB-lite"/>
    </source>
</evidence>
<keyword evidence="2" id="KW-1003">Cell membrane</keyword>
<dbReference type="SUPFAM" id="SSF48726">
    <property type="entry name" value="Immunoglobulin"/>
    <property type="match status" value="2"/>
</dbReference>
<dbReference type="GO" id="GO:0019864">
    <property type="term" value="F:IgG binding"/>
    <property type="evidence" value="ECO:0000318"/>
    <property type="project" value="GO_Central"/>
</dbReference>
<evidence type="ECO:0000313" key="18">
    <source>
        <dbReference type="Proteomes" id="UP000805418"/>
    </source>
</evidence>
<reference evidence="17" key="2">
    <citation type="submission" date="2025-08" db="UniProtKB">
        <authorList>
            <consortium name="Ensembl"/>
        </authorList>
    </citation>
    <scope>IDENTIFICATION</scope>
    <source>
        <strain evidence="17">Boxer</strain>
    </source>
</reference>
<dbReference type="FunFam" id="2.60.40.10:FF:000356">
    <property type="entry name" value="Low affinity immunoglobulin gamma Fc region receptor III-A"/>
    <property type="match status" value="1"/>
</dbReference>
<dbReference type="InterPro" id="IPR007110">
    <property type="entry name" value="Ig-like_dom"/>
</dbReference>
<sequence length="317" mass="34573">MRILSVLSLPAADSDQAGCMPCLCRLGDMLLWAALLLLAPVAGTPAGLPKSVLDLEPPWINVLQGDSVTLKCQGAHRAEEHTQWYHNGSFLPILVQSNYSFEAKKQDSGEYRCQMYQTSVSDPVHLDVTSDWLLLQTPRLVFQKGESIRLRCHSWKNKLLYKITFFQNGKSKQFSSLNSTFFIPEANLSHSGHYHCTGMIGQMLRLSQPVAITVQGSDSSDSSVVMTIVSAVAGTAVAAILAAVVAWLRLRRKQTSAPLGSPEHREMGERLPEAAGECPPRVGAAGARGLCELGWGLRAGRGRGRREEEGLQSLGSF</sequence>
<reference evidence="17" key="1">
    <citation type="submission" date="2020-03" db="EMBL/GenBank/DDBJ databases">
        <title>Long-read based genome assembly of a Labrador retriever dog.</title>
        <authorList>
            <person name="Eory L."/>
            <person name="Zhang W."/>
            <person name="Schoenebeck J."/>
        </authorList>
    </citation>
    <scope>NUCLEOTIDE SEQUENCE [LARGE SCALE GENOMIC DNA]</scope>
    <source>
        <strain evidence="17">Labrador retriever</strain>
    </source>
</reference>
<evidence type="ECO:0000256" key="7">
    <source>
        <dbReference type="ARBA" id="ARBA00022989"/>
    </source>
</evidence>
<comment type="subunit">
    <text evidence="13">Forms a heterooligomeric complex with ITAM-containing signaling subunits FCER1G. Interacts (via transmembrane domain) with signaling subunits; this interaction is a prerequisite for receptor complex expression on the cell surface and intracellular signal transduction. Binds the Fc region of antigen-complexed IgG.</text>
</comment>
<dbReference type="Reactome" id="R-CFA-2029481">
    <property type="pathway name" value="FCGR activation"/>
</dbReference>
<dbReference type="Ensembl" id="ENSCAFT00845050663.1">
    <property type="protein sequence ID" value="ENSCAFP00845039716.1"/>
    <property type="gene ID" value="ENSCAFG00845028677.1"/>
</dbReference>
<dbReference type="GO" id="GO:0007166">
    <property type="term" value="P:cell surface receptor signaling pathway"/>
    <property type="evidence" value="ECO:0000318"/>
    <property type="project" value="GO_Central"/>
</dbReference>
<keyword evidence="18" id="KW-1185">Reference proteome</keyword>
<evidence type="ECO:0000256" key="12">
    <source>
        <dbReference type="ARBA" id="ARBA00023319"/>
    </source>
</evidence>
<evidence type="ECO:0000256" key="13">
    <source>
        <dbReference type="ARBA" id="ARBA00038604"/>
    </source>
</evidence>
<gene>
    <name evidence="17" type="primary">FCGR2B</name>
</gene>
<dbReference type="GeneTree" id="ENSGT01050000244808"/>
<feature type="transmembrane region" description="Helical" evidence="15">
    <location>
        <begin position="224"/>
        <end position="248"/>
    </location>
</feature>
<evidence type="ECO:0000256" key="8">
    <source>
        <dbReference type="ARBA" id="ARBA00023136"/>
    </source>
</evidence>
<dbReference type="InterPro" id="IPR036179">
    <property type="entry name" value="Ig-like_dom_sf"/>
</dbReference>
<dbReference type="FunFam" id="2.60.40.10:FF:000217">
    <property type="entry name" value="High affinity immunoglobulin gamma Fc receptor I"/>
    <property type="match status" value="1"/>
</dbReference>
<dbReference type="Pfam" id="PF13895">
    <property type="entry name" value="Ig_2"/>
    <property type="match status" value="2"/>
</dbReference>
<keyword evidence="10" id="KW-0675">Receptor</keyword>
<dbReference type="InterPro" id="IPR013783">
    <property type="entry name" value="Ig-like_fold"/>
</dbReference>
<keyword evidence="12" id="KW-0393">Immunoglobulin domain</keyword>
<dbReference type="Proteomes" id="UP000805418">
    <property type="component" value="Chromosome 38"/>
</dbReference>
<keyword evidence="3" id="KW-0390">IgG-binding protein</keyword>
<evidence type="ECO:0000256" key="10">
    <source>
        <dbReference type="ARBA" id="ARBA00023170"/>
    </source>
</evidence>
<dbReference type="GO" id="GO:0019770">
    <property type="term" value="F:IgG receptor activity"/>
    <property type="evidence" value="ECO:0000318"/>
    <property type="project" value="GO_Central"/>
</dbReference>
<accession>A0A8I3QQ00</accession>
<keyword evidence="8 15" id="KW-0472">Membrane</keyword>
<dbReference type="Reactome" id="R-CFA-2029485">
    <property type="pathway name" value="Role of phospholipids in phagocytosis"/>
</dbReference>
<comment type="subcellular location">
    <subcellularLocation>
        <location evidence="1">Cell membrane</location>
        <topology evidence="1">Single-pass type I membrane protein</topology>
    </subcellularLocation>
</comment>
<dbReference type="PANTHER" id="PTHR11481:SF97">
    <property type="entry name" value="LOW AFFINITY IMMUNOGLOBULIN GAMMA FC REGION RECEPTOR II-B-RELATED"/>
    <property type="match status" value="1"/>
</dbReference>
<evidence type="ECO:0000256" key="9">
    <source>
        <dbReference type="ARBA" id="ARBA00023157"/>
    </source>
</evidence>
<evidence type="ECO:0000256" key="2">
    <source>
        <dbReference type="ARBA" id="ARBA00022475"/>
    </source>
</evidence>
<keyword evidence="4 15" id="KW-0812">Transmembrane</keyword>
<proteinExistence type="predicted"/>
<dbReference type="Gene3D" id="2.60.40.10">
    <property type="entry name" value="Immunoglobulins"/>
    <property type="match status" value="2"/>
</dbReference>
<feature type="compositionally biased region" description="Basic and acidic residues" evidence="14">
    <location>
        <begin position="262"/>
        <end position="272"/>
    </location>
</feature>
<dbReference type="Reactome" id="R-CFA-2029482">
    <property type="pathway name" value="Regulation of actin dynamics for phagocytic cup formation"/>
</dbReference>
<dbReference type="GO" id="GO:0050766">
    <property type="term" value="P:positive regulation of phagocytosis"/>
    <property type="evidence" value="ECO:0000318"/>
    <property type="project" value="GO_Central"/>
</dbReference>
<reference evidence="17" key="3">
    <citation type="submission" date="2025-09" db="UniProtKB">
        <authorList>
            <consortium name="Ensembl"/>
        </authorList>
    </citation>
    <scope>IDENTIFICATION</scope>
    <source>
        <strain evidence="17">Boxer</strain>
    </source>
</reference>
<dbReference type="InterPro" id="IPR050488">
    <property type="entry name" value="Ig_Fc_receptor"/>
</dbReference>
<dbReference type="Reactome" id="R-CFA-6798695">
    <property type="pathway name" value="Neutrophil degranulation"/>
</dbReference>
<evidence type="ECO:0000256" key="5">
    <source>
        <dbReference type="ARBA" id="ARBA00022729"/>
    </source>
</evidence>
<dbReference type="SMART" id="SM00409">
    <property type="entry name" value="IG"/>
    <property type="match status" value="2"/>
</dbReference>
<feature type="region of interest" description="Disordered" evidence="14">
    <location>
        <begin position="257"/>
        <end position="279"/>
    </location>
</feature>
<evidence type="ECO:0000256" key="11">
    <source>
        <dbReference type="ARBA" id="ARBA00023180"/>
    </source>
</evidence>
<keyword evidence="9" id="KW-1015">Disulfide bond</keyword>
<evidence type="ECO:0000256" key="16">
    <source>
        <dbReference type="SAM" id="SignalP"/>
    </source>
</evidence>
<dbReference type="InterPro" id="IPR003599">
    <property type="entry name" value="Ig_sub"/>
</dbReference>
<evidence type="ECO:0000256" key="15">
    <source>
        <dbReference type="SAM" id="Phobius"/>
    </source>
</evidence>
<organism evidence="17 18">
    <name type="scientific">Canis lupus familiaris</name>
    <name type="common">Dog</name>
    <name type="synonym">Canis familiaris</name>
    <dbReference type="NCBI Taxonomy" id="9615"/>
    <lineage>
        <taxon>Eukaryota</taxon>
        <taxon>Metazoa</taxon>
        <taxon>Chordata</taxon>
        <taxon>Craniata</taxon>
        <taxon>Vertebrata</taxon>
        <taxon>Euteleostomi</taxon>
        <taxon>Mammalia</taxon>
        <taxon>Eutheria</taxon>
        <taxon>Laurasiatheria</taxon>
        <taxon>Carnivora</taxon>
        <taxon>Caniformia</taxon>
        <taxon>Canidae</taxon>
        <taxon>Canis</taxon>
    </lineage>
</organism>
<dbReference type="PANTHER" id="PTHR11481">
    <property type="entry name" value="IMMUNOGLOBULIN FC RECEPTOR"/>
    <property type="match status" value="1"/>
</dbReference>
<keyword evidence="5 16" id="KW-0732">Signal</keyword>
<dbReference type="PROSITE" id="PS50835">
    <property type="entry name" value="IG_LIKE"/>
    <property type="match status" value="1"/>
</dbReference>
<dbReference type="CDD" id="cd05753">
    <property type="entry name" value="Ig2_FcgammaR_like"/>
    <property type="match status" value="1"/>
</dbReference>